<comment type="caution">
    <text evidence="4">The sequence shown here is derived from an EMBL/GenBank/DDBJ whole genome shotgun (WGS) entry which is preliminary data.</text>
</comment>
<dbReference type="PANTHER" id="PTHR30349:SF94">
    <property type="entry name" value="INTEGRASE_RECOMBINASE HI_1414-RELATED"/>
    <property type="match status" value="1"/>
</dbReference>
<dbReference type="InterPro" id="IPR011010">
    <property type="entry name" value="DNA_brk_join_enz"/>
</dbReference>
<proteinExistence type="predicted"/>
<sequence>MASIIQIGGKWRAQVRKKGHPTQTKTFTTKALANRWATAIEAEIERGDFKDTKPMGVTTVGDLLDRYEREVHRMGEAKKESFKVLRAELGAVTLSGLTGARIIEYTKKRGVAPPTWSMELSYLNTVLRVARSLWDFSFLGDPIRDAREAFKMLGVVTTPRERTRRPTAEELKTLKDHFNTSERYKLPMADIVDFAIATAMRAGEIFSITWEDVDTKKKTVIIRDRKDPKRKAGNHQVVPLLPTAWEIIQRQPKPHKGRIFPYKAATISSTFPRACAHLEIKDLRFHDLRHEGTSRLFEMGYGIQEVAIFTGHRSWNQLRRYTQIRPESLHR</sequence>
<evidence type="ECO:0000256" key="2">
    <source>
        <dbReference type="ARBA" id="ARBA00023172"/>
    </source>
</evidence>
<dbReference type="RefSeq" id="WP_088590579.1">
    <property type="nucleotide sequence ID" value="NZ_CADIJU010000042.1"/>
</dbReference>
<reference evidence="4 5" key="1">
    <citation type="submission" date="2018-06" db="EMBL/GenBank/DDBJ databases">
        <title>Genomic Encyclopedia of Type Strains, Phase III (KMG-III): the genomes of soil and plant-associated and newly described type strains.</title>
        <authorList>
            <person name="Whitman W."/>
        </authorList>
    </citation>
    <scope>NUCLEOTIDE SEQUENCE [LARGE SCALE GENOMIC DNA]</scope>
    <source>
        <strain evidence="4 5">CECT 7342</strain>
    </source>
</reference>
<accession>A0ABX9FXA7</accession>
<dbReference type="InterPro" id="IPR050090">
    <property type="entry name" value="Tyrosine_recombinase_XerCD"/>
</dbReference>
<dbReference type="GeneID" id="99734544"/>
<protein>
    <submittedName>
        <fullName evidence="4">Phage integrase family protein</fullName>
    </submittedName>
</protein>
<evidence type="ECO:0000313" key="5">
    <source>
        <dbReference type="Proteomes" id="UP000252124"/>
    </source>
</evidence>
<keyword evidence="2" id="KW-0233">DNA recombination</keyword>
<keyword evidence="1" id="KW-0229">DNA integration</keyword>
<dbReference type="InterPro" id="IPR013762">
    <property type="entry name" value="Integrase-like_cat_sf"/>
</dbReference>
<gene>
    <name evidence="4" type="ORF">DFP87_1312</name>
</gene>
<dbReference type="EMBL" id="QNRM01000031">
    <property type="protein sequence ID" value="RBP09784.1"/>
    <property type="molecule type" value="Genomic_DNA"/>
</dbReference>
<dbReference type="InterPro" id="IPR002104">
    <property type="entry name" value="Integrase_catalytic"/>
</dbReference>
<evidence type="ECO:0000259" key="3">
    <source>
        <dbReference type="PROSITE" id="PS51898"/>
    </source>
</evidence>
<feature type="domain" description="Tyr recombinase" evidence="3">
    <location>
        <begin position="161"/>
        <end position="331"/>
    </location>
</feature>
<name>A0ABX9FXA7_9BURK</name>
<dbReference type="PANTHER" id="PTHR30349">
    <property type="entry name" value="PHAGE INTEGRASE-RELATED"/>
    <property type="match status" value="1"/>
</dbReference>
<dbReference type="Proteomes" id="UP000252124">
    <property type="component" value="Unassembled WGS sequence"/>
</dbReference>
<dbReference type="SUPFAM" id="SSF56349">
    <property type="entry name" value="DNA breaking-rejoining enzymes"/>
    <property type="match status" value="1"/>
</dbReference>
<dbReference type="Pfam" id="PF00589">
    <property type="entry name" value="Phage_integrase"/>
    <property type="match status" value="1"/>
</dbReference>
<dbReference type="Gene3D" id="1.10.443.10">
    <property type="entry name" value="Intergrase catalytic core"/>
    <property type="match status" value="1"/>
</dbReference>
<evidence type="ECO:0000256" key="1">
    <source>
        <dbReference type="ARBA" id="ARBA00022908"/>
    </source>
</evidence>
<evidence type="ECO:0000313" key="4">
    <source>
        <dbReference type="EMBL" id="RBP09784.1"/>
    </source>
</evidence>
<dbReference type="CDD" id="cd00796">
    <property type="entry name" value="INT_Rci_Hp1_C"/>
    <property type="match status" value="1"/>
</dbReference>
<organism evidence="4 5">
    <name type="scientific">Achromobacter marplatensis</name>
    <dbReference type="NCBI Taxonomy" id="470868"/>
    <lineage>
        <taxon>Bacteria</taxon>
        <taxon>Pseudomonadati</taxon>
        <taxon>Pseudomonadota</taxon>
        <taxon>Betaproteobacteria</taxon>
        <taxon>Burkholderiales</taxon>
        <taxon>Alcaligenaceae</taxon>
        <taxon>Achromobacter</taxon>
    </lineage>
</organism>
<dbReference type="PROSITE" id="PS51898">
    <property type="entry name" value="TYR_RECOMBINASE"/>
    <property type="match status" value="1"/>
</dbReference>
<keyword evidence="5" id="KW-1185">Reference proteome</keyword>